<feature type="compositionally biased region" description="Low complexity" evidence="1">
    <location>
        <begin position="744"/>
        <end position="754"/>
    </location>
</feature>
<feature type="region of interest" description="Disordered" evidence="1">
    <location>
        <begin position="792"/>
        <end position="857"/>
    </location>
</feature>
<feature type="compositionally biased region" description="Polar residues" evidence="1">
    <location>
        <begin position="575"/>
        <end position="586"/>
    </location>
</feature>
<feature type="region of interest" description="Disordered" evidence="1">
    <location>
        <begin position="553"/>
        <end position="662"/>
    </location>
</feature>
<feature type="compositionally biased region" description="Low complexity" evidence="1">
    <location>
        <begin position="929"/>
        <end position="975"/>
    </location>
</feature>
<feature type="compositionally biased region" description="Polar residues" evidence="1">
    <location>
        <begin position="71"/>
        <end position="106"/>
    </location>
</feature>
<reference evidence="2" key="1">
    <citation type="submission" date="2012-08" db="EMBL/GenBank/DDBJ databases">
        <title>Comparative genomics of metastatic and non-metastatic Leishmania guyanensis provides insights into polygenic factors involved in Leishmania RNA virus infection.</title>
        <authorList>
            <person name="Smith D."/>
            <person name="Hertz-Fowler C."/>
            <person name="Martin R."/>
            <person name="Dickens N."/>
            <person name="Fasel N."/>
            <person name="Falquet L."/>
            <person name="Beverley S."/>
            <person name="Zangger H."/>
            <person name="Calderon-Copete S."/>
            <person name="Mottram J."/>
            <person name="Xenarios I."/>
        </authorList>
    </citation>
    <scope>NUCLEOTIDE SEQUENCE</scope>
    <source>
        <strain evidence="2">MHOM/BR/75/M4147/SSU:IR2SAT-LUC</strain>
    </source>
</reference>
<gene>
    <name evidence="2" type="primary">LgM4147LRVhigh.06.00190.00690</name>
    <name evidence="2" type="ORF">BN36_0605090</name>
</gene>
<feature type="region of interest" description="Disordered" evidence="1">
    <location>
        <begin position="1"/>
        <end position="114"/>
    </location>
</feature>
<evidence type="ECO:0000256" key="1">
    <source>
        <dbReference type="SAM" id="MobiDB-lite"/>
    </source>
</evidence>
<feature type="compositionally biased region" description="Low complexity" evidence="1">
    <location>
        <begin position="998"/>
        <end position="1007"/>
    </location>
</feature>
<feature type="compositionally biased region" description="Low complexity" evidence="1">
    <location>
        <begin position="846"/>
        <end position="857"/>
    </location>
</feature>
<proteinExistence type="predicted"/>
<dbReference type="EMBL" id="CALQ01000159">
    <property type="protein sequence ID" value="CCM12995.1"/>
    <property type="molecule type" value="Genomic_DNA"/>
</dbReference>
<feature type="compositionally biased region" description="Polar residues" evidence="1">
    <location>
        <begin position="899"/>
        <end position="924"/>
    </location>
</feature>
<feature type="region of interest" description="Disordered" evidence="1">
    <location>
        <begin position="716"/>
        <end position="754"/>
    </location>
</feature>
<accession>A0A1E1IP65</accession>
<organism evidence="2">
    <name type="scientific">Leishmania guyanensis</name>
    <dbReference type="NCBI Taxonomy" id="5670"/>
    <lineage>
        <taxon>Eukaryota</taxon>
        <taxon>Discoba</taxon>
        <taxon>Euglenozoa</taxon>
        <taxon>Kinetoplastea</taxon>
        <taxon>Metakinetoplastina</taxon>
        <taxon>Trypanosomatida</taxon>
        <taxon>Trypanosomatidae</taxon>
        <taxon>Leishmaniinae</taxon>
        <taxon>Leishmania</taxon>
        <taxon>Leishmania guyanensis species complex</taxon>
    </lineage>
</organism>
<evidence type="ECO:0000313" key="2">
    <source>
        <dbReference type="EMBL" id="CCM12995.1"/>
    </source>
</evidence>
<name>A0A1E1IP65_LEIGU</name>
<sequence length="1278" mass="131303">MGGACSRSKTKSAKHNHDSATGADASRNNGGSPEAPVADAMPSASSNPQYPISDHNSEVDGLPRPLGAGSFTCSTSGEPRNSNTSGDLSKNSGDLSKNSGFISTKAPSRESAAKANNVVTAMSSITPVSPSMKNGGASSSPVKGGPGYEAYFPPGHDTGMKLGAGKYTGVGESSLSGLSSSDMQSLASTPFYNAEMRKQLDQAPHRGTGLPLPNPMIFSDEDTSIVETGSSAFATPRELQKGSSSVAGFTDNASIISRGSMTSQQPHDYRYYNSSTVDANNFPVPSSVSRPPFVATVSLTPTAALLNNSQRQQFQQQPQAFFPTPSATRAARNARTNRQVPATFSFGGASTPLTRQSSIAGSDRFQTCRSYTEQGSSVAGYLPPSTPLGAPAEADARFSSGYPASNAGGVPSTGRPLYTCRSTYTPVTNSLLVPSPAAAASDPAHQMTLTYSHNRERLSTVPDVSLLPLFSPQRTSSGAAALNTQHAQQLYERRQASLCSGSMDVPASEAFSVPPSSREFLDAPSIAASASADWIDIDRGFTNTAAAANISHQSTATSLTGSVGAARKPGKGETSDVSSLEPNGSSFFDKAAAPSSLVDAPVLPKTRLPGEQEVKTAPAEAGGKAANQSDSNGSRSGARPRKPLYKRSDDFSPNPNPPLQTKLVISTGADAAVATTSKVHPSSLPTVAASTATLADNQGVNANLAFSSATSKTSAEEFGAADDSTAARGGRPTQPYIEAPLTPPGAAAAPAAAAAGDGNTVESLISPSASMESFAMVLLPHQRDYAVAASSRGSWELPQPQESNVTSRRGPLSSLGPGDAAPKKRSRRASAAFRSATAHKGKTNRAPATTATKGAGAAAGPASASALVPLIENPKPWVPGGAAMATPVATPKTARGMTHRSSLSRSGSTPKKSGSRTRAVTTPSHKGAGARPASGATVAAARRSRGGAANPGPGRKARRQTQASSSVSRPSATSVCNPKAKRTAKVEASPKQLPLAPPTDTLAPAAATDREPPDAEEAESIVEYALCIGDAMEREEVGVNPLPNNDDASISGLQRAAVAPFQRQLQPEHVSRPNDSVGVNDIEAGLLAQEHLPQLHDSSVEDADQPPLVGFRASPEVSNATAITSAAESAFLQPYTEAQLSAQSYLIASGLHDDDEHQHPISEDDRAAIAAASGEAVTRQTVYSSNSDEQGPYSVSTASGEEVAVVATSSSAMWNNAGSPITKYESTLPLAEEDVMPAGAVVSNGDAMCMAPADHSAEELSSRSVSSGSPTRTPRSCR</sequence>
<protein>
    <submittedName>
        <fullName evidence="2">Uncharacterized protein</fullName>
    </submittedName>
</protein>
<dbReference type="AlphaFoldDB" id="A0A1E1IP65"/>
<feature type="region of interest" description="Disordered" evidence="1">
    <location>
        <begin position="876"/>
        <end position="1018"/>
    </location>
</feature>
<feature type="compositionally biased region" description="Polar residues" evidence="1">
    <location>
        <begin position="626"/>
        <end position="635"/>
    </location>
</feature>
<feature type="region of interest" description="Disordered" evidence="1">
    <location>
        <begin position="1253"/>
        <end position="1278"/>
    </location>
</feature>
<feature type="compositionally biased region" description="Low complexity" evidence="1">
    <location>
        <begin position="1262"/>
        <end position="1278"/>
    </location>
</feature>